<dbReference type="Proteomes" id="UP000298615">
    <property type="component" value="Chromosome"/>
</dbReference>
<accession>A0A4D7CQS8</accession>
<name>A0A4D7CQS8_9ENTE</name>
<dbReference type="KEGG" id="vao:FA707_05470"/>
<evidence type="ECO:0000256" key="1">
    <source>
        <dbReference type="SAM" id="Phobius"/>
    </source>
</evidence>
<evidence type="ECO:0000313" key="3">
    <source>
        <dbReference type="Proteomes" id="UP000298615"/>
    </source>
</evidence>
<dbReference type="EMBL" id="CP039712">
    <property type="protein sequence ID" value="QCI86448.1"/>
    <property type="molecule type" value="Genomic_DNA"/>
</dbReference>
<proteinExistence type="predicted"/>
<keyword evidence="1" id="KW-0812">Transmembrane</keyword>
<keyword evidence="3" id="KW-1185">Reference proteome</keyword>
<reference evidence="2 3" key="1">
    <citation type="submission" date="2019-04" db="EMBL/GenBank/DDBJ databases">
        <title>Vagococcus sp. nov., isolated from faeces of yaks (Bos grunniens).</title>
        <authorList>
            <person name="Ge Y."/>
        </authorList>
    </citation>
    <scope>NUCLEOTIDE SEQUENCE [LARGE SCALE GENOMIC DNA]</scope>
    <source>
        <strain evidence="2 3">MN-17</strain>
    </source>
</reference>
<gene>
    <name evidence="2" type="ORF">FA707_05470</name>
</gene>
<dbReference type="AlphaFoldDB" id="A0A4D7CQS8"/>
<keyword evidence="1" id="KW-0472">Membrane</keyword>
<sequence>MIKLVNNDTHSVIYAKHGISWTCLFFGCLVPFIRADYKWMLVMFIANSFTHGFAIIIFAMIYNRIYVDSLLNQGYEIVTDEY</sequence>
<organism evidence="2 3">
    <name type="scientific">Vagococcus zengguangii</name>
    <dbReference type="NCBI Taxonomy" id="2571750"/>
    <lineage>
        <taxon>Bacteria</taxon>
        <taxon>Bacillati</taxon>
        <taxon>Bacillota</taxon>
        <taxon>Bacilli</taxon>
        <taxon>Lactobacillales</taxon>
        <taxon>Enterococcaceae</taxon>
        <taxon>Vagococcus</taxon>
    </lineage>
</organism>
<keyword evidence="1" id="KW-1133">Transmembrane helix</keyword>
<dbReference type="PROSITE" id="PS51257">
    <property type="entry name" value="PROKAR_LIPOPROTEIN"/>
    <property type="match status" value="1"/>
</dbReference>
<feature type="transmembrane region" description="Helical" evidence="1">
    <location>
        <begin position="12"/>
        <end position="33"/>
    </location>
</feature>
<feature type="transmembrane region" description="Helical" evidence="1">
    <location>
        <begin position="39"/>
        <end position="62"/>
    </location>
</feature>
<protein>
    <submittedName>
        <fullName evidence="2">HrgC protein</fullName>
    </submittedName>
</protein>
<evidence type="ECO:0000313" key="2">
    <source>
        <dbReference type="EMBL" id="QCI86448.1"/>
    </source>
</evidence>